<dbReference type="SUPFAM" id="SSF88659">
    <property type="entry name" value="Sigma3 and sigma4 domains of RNA polymerase sigma factors"/>
    <property type="match status" value="1"/>
</dbReference>
<comment type="caution">
    <text evidence="9">The sequence shown here is derived from an EMBL/GenBank/DDBJ whole genome shotgun (WGS) entry which is preliminary data.</text>
</comment>
<dbReference type="PANTHER" id="PTHR43133">
    <property type="entry name" value="RNA POLYMERASE ECF-TYPE SIGMA FACTO"/>
    <property type="match status" value="1"/>
</dbReference>
<dbReference type="Proteomes" id="UP000624183">
    <property type="component" value="Unassembled WGS sequence"/>
</dbReference>
<dbReference type="InterPro" id="IPR039425">
    <property type="entry name" value="RNA_pol_sigma-70-like"/>
</dbReference>
<keyword evidence="4 6" id="KW-0238">DNA-binding</keyword>
<dbReference type="InterPro" id="IPR036388">
    <property type="entry name" value="WH-like_DNA-bd_sf"/>
</dbReference>
<evidence type="ECO:0000256" key="4">
    <source>
        <dbReference type="ARBA" id="ARBA00023125"/>
    </source>
</evidence>
<feature type="domain" description="RNA polymerase sigma factor 70 region 4 type 2" evidence="8">
    <location>
        <begin position="136"/>
        <end position="185"/>
    </location>
</feature>
<dbReference type="Gene3D" id="1.10.10.10">
    <property type="entry name" value="Winged helix-like DNA-binding domain superfamily/Winged helix DNA-binding domain"/>
    <property type="match status" value="1"/>
</dbReference>
<sequence length="196" mass="22025">MKPQASPKISTLPGAGREPELLALARSGDREAFATLYNATRPEVMRFIANRVRDQHQAEDLTQETYIRALRSVERFTWQGRDFVAWLTVIARNLITDHYRDSGRRPETLVDDAHCFDAVEPSAESAILADLDRATVRRALVGLAPDHRRVIVLQLWSGLSCGQIAIEMHRSVGAVKTLRYRAIANLRRALVLELAA</sequence>
<evidence type="ECO:0000256" key="3">
    <source>
        <dbReference type="ARBA" id="ARBA00023082"/>
    </source>
</evidence>
<dbReference type="NCBIfam" id="TIGR02937">
    <property type="entry name" value="sigma70-ECF"/>
    <property type="match status" value="1"/>
</dbReference>
<organism evidence="9 10">
    <name type="scientific">Streptomyces rubiginosohelvolus</name>
    <dbReference type="NCBI Taxonomy" id="67362"/>
    <lineage>
        <taxon>Bacteria</taxon>
        <taxon>Bacillati</taxon>
        <taxon>Actinomycetota</taxon>
        <taxon>Actinomycetes</taxon>
        <taxon>Kitasatosporales</taxon>
        <taxon>Streptomycetaceae</taxon>
        <taxon>Streptomyces</taxon>
    </lineage>
</organism>
<dbReference type="Pfam" id="PF04542">
    <property type="entry name" value="Sigma70_r2"/>
    <property type="match status" value="1"/>
</dbReference>
<dbReference type="InterPro" id="IPR013325">
    <property type="entry name" value="RNA_pol_sigma_r2"/>
</dbReference>
<name>A0ABQ3BMB7_9ACTN</name>
<dbReference type="Pfam" id="PF08281">
    <property type="entry name" value="Sigma70_r4_2"/>
    <property type="match status" value="1"/>
</dbReference>
<keyword evidence="5 6" id="KW-0804">Transcription</keyword>
<feature type="domain" description="RNA polymerase sigma-70 region 2" evidence="7">
    <location>
        <begin position="36"/>
        <end position="104"/>
    </location>
</feature>
<gene>
    <name evidence="9" type="ORF">GCM10010328_27560</name>
</gene>
<dbReference type="InterPro" id="IPR013324">
    <property type="entry name" value="RNA_pol_sigma_r3/r4-like"/>
</dbReference>
<evidence type="ECO:0000256" key="5">
    <source>
        <dbReference type="ARBA" id="ARBA00023163"/>
    </source>
</evidence>
<evidence type="ECO:0000256" key="2">
    <source>
        <dbReference type="ARBA" id="ARBA00023015"/>
    </source>
</evidence>
<evidence type="ECO:0000256" key="1">
    <source>
        <dbReference type="ARBA" id="ARBA00010641"/>
    </source>
</evidence>
<evidence type="ECO:0000256" key="6">
    <source>
        <dbReference type="RuleBase" id="RU000716"/>
    </source>
</evidence>
<evidence type="ECO:0000259" key="7">
    <source>
        <dbReference type="Pfam" id="PF04542"/>
    </source>
</evidence>
<keyword evidence="10" id="KW-1185">Reference proteome</keyword>
<protein>
    <recommendedName>
        <fullName evidence="6">RNA polymerase sigma factor</fullName>
    </recommendedName>
</protein>
<dbReference type="InterPro" id="IPR013249">
    <property type="entry name" value="RNA_pol_sigma70_r4_t2"/>
</dbReference>
<dbReference type="EMBL" id="BMUW01000004">
    <property type="protein sequence ID" value="GGZ51417.1"/>
    <property type="molecule type" value="Genomic_DNA"/>
</dbReference>
<keyword evidence="3 6" id="KW-0731">Sigma factor</keyword>
<reference evidence="10" key="1">
    <citation type="journal article" date="2019" name="Int. J. Syst. Evol. Microbiol.">
        <title>The Global Catalogue of Microorganisms (GCM) 10K type strain sequencing project: providing services to taxonomists for standard genome sequencing and annotation.</title>
        <authorList>
            <consortium name="The Broad Institute Genomics Platform"/>
            <consortium name="The Broad Institute Genome Sequencing Center for Infectious Disease"/>
            <person name="Wu L."/>
            <person name="Ma J."/>
        </authorList>
    </citation>
    <scope>NUCLEOTIDE SEQUENCE [LARGE SCALE GENOMIC DNA]</scope>
    <source>
        <strain evidence="10">JCM 4602</strain>
    </source>
</reference>
<dbReference type="InterPro" id="IPR014284">
    <property type="entry name" value="RNA_pol_sigma-70_dom"/>
</dbReference>
<dbReference type="SUPFAM" id="SSF88946">
    <property type="entry name" value="Sigma2 domain of RNA polymerase sigma factors"/>
    <property type="match status" value="1"/>
</dbReference>
<proteinExistence type="inferred from homology"/>
<dbReference type="Gene3D" id="1.10.1740.10">
    <property type="match status" value="1"/>
</dbReference>
<comment type="similarity">
    <text evidence="1 6">Belongs to the sigma-70 factor family. ECF subfamily.</text>
</comment>
<keyword evidence="2 6" id="KW-0805">Transcription regulation</keyword>
<evidence type="ECO:0000259" key="8">
    <source>
        <dbReference type="Pfam" id="PF08281"/>
    </source>
</evidence>
<accession>A0ABQ3BMB7</accession>
<dbReference type="PANTHER" id="PTHR43133:SF57">
    <property type="entry name" value="RNA POLYMERASE SIGMA-70 FACTOR"/>
    <property type="match status" value="1"/>
</dbReference>
<evidence type="ECO:0000313" key="10">
    <source>
        <dbReference type="Proteomes" id="UP000624183"/>
    </source>
</evidence>
<dbReference type="InterPro" id="IPR000838">
    <property type="entry name" value="RNA_pol_sigma70_ECF_CS"/>
</dbReference>
<dbReference type="InterPro" id="IPR007627">
    <property type="entry name" value="RNA_pol_sigma70_r2"/>
</dbReference>
<dbReference type="PROSITE" id="PS01063">
    <property type="entry name" value="SIGMA70_ECF"/>
    <property type="match status" value="1"/>
</dbReference>
<evidence type="ECO:0000313" key="9">
    <source>
        <dbReference type="EMBL" id="GGZ51417.1"/>
    </source>
</evidence>